<organism evidence="3 4">
    <name type="scientific">Mytilus coruscus</name>
    <name type="common">Sea mussel</name>
    <dbReference type="NCBI Taxonomy" id="42192"/>
    <lineage>
        <taxon>Eukaryota</taxon>
        <taxon>Metazoa</taxon>
        <taxon>Spiralia</taxon>
        <taxon>Lophotrochozoa</taxon>
        <taxon>Mollusca</taxon>
        <taxon>Bivalvia</taxon>
        <taxon>Autobranchia</taxon>
        <taxon>Pteriomorphia</taxon>
        <taxon>Mytilida</taxon>
        <taxon>Mytiloidea</taxon>
        <taxon>Mytilidae</taxon>
        <taxon>Mytilinae</taxon>
        <taxon>Mytilus</taxon>
    </lineage>
</organism>
<evidence type="ECO:0000256" key="2">
    <source>
        <dbReference type="ARBA" id="ARBA00023134"/>
    </source>
</evidence>
<dbReference type="GO" id="GO:0003924">
    <property type="term" value="F:GTPase activity"/>
    <property type="evidence" value="ECO:0007669"/>
    <property type="project" value="InterPro"/>
</dbReference>
<dbReference type="SMART" id="SM00173">
    <property type="entry name" value="RAS"/>
    <property type="match status" value="1"/>
</dbReference>
<dbReference type="SMART" id="SM00176">
    <property type="entry name" value="RAN"/>
    <property type="match status" value="1"/>
</dbReference>
<name>A0A6J8EKE1_MYTCO</name>
<dbReference type="SMART" id="SM00174">
    <property type="entry name" value="RHO"/>
    <property type="match status" value="1"/>
</dbReference>
<dbReference type="SMART" id="SM00175">
    <property type="entry name" value="RAB"/>
    <property type="match status" value="1"/>
</dbReference>
<dbReference type="InterPro" id="IPR005225">
    <property type="entry name" value="Small_GTP-bd"/>
</dbReference>
<reference evidence="3 4" key="1">
    <citation type="submission" date="2020-06" db="EMBL/GenBank/DDBJ databases">
        <authorList>
            <person name="Li R."/>
            <person name="Bekaert M."/>
        </authorList>
    </citation>
    <scope>NUCLEOTIDE SEQUENCE [LARGE SCALE GENOMIC DNA]</scope>
    <source>
        <strain evidence="4">wild</strain>
    </source>
</reference>
<dbReference type="EMBL" id="CACVKT020009207">
    <property type="protein sequence ID" value="CAC5421030.1"/>
    <property type="molecule type" value="Genomic_DNA"/>
</dbReference>
<dbReference type="PROSITE" id="PS51420">
    <property type="entry name" value="RHO"/>
    <property type="match status" value="1"/>
</dbReference>
<dbReference type="FunFam" id="3.40.50.300:FF:001447">
    <property type="entry name" value="Ras-related protein Rab-1B"/>
    <property type="match status" value="1"/>
</dbReference>
<dbReference type="NCBIfam" id="TIGR00231">
    <property type="entry name" value="small_GTP"/>
    <property type="match status" value="1"/>
</dbReference>
<dbReference type="PANTHER" id="PTHR47977">
    <property type="entry name" value="RAS-RELATED PROTEIN RAB"/>
    <property type="match status" value="1"/>
</dbReference>
<dbReference type="SUPFAM" id="SSF52540">
    <property type="entry name" value="P-loop containing nucleoside triphosphate hydrolases"/>
    <property type="match status" value="1"/>
</dbReference>
<accession>A0A6J8EKE1</accession>
<evidence type="ECO:0000313" key="3">
    <source>
        <dbReference type="EMBL" id="CAC5421030.1"/>
    </source>
</evidence>
<gene>
    <name evidence="3" type="ORF">MCOR_53188</name>
</gene>
<sequence length="308" mass="34322">MLQRSQTQYRKKKKKIVHFFVECDFLFKMVLVGDDGVGKSCLMSSFAEGKQYMHSANYVPTIGVDFKIRTINVEGRVIKLQLWDTAGAERFRSITTSYYRGANGVVIIYDITNQKSFDNVSKWVKEVESYASPNSKTILIGNKGDLESERIVDYSTAKKFADSVGLSFAETSAKTSKNIEQAFLTLVSDIKNKSELDGVSAPSKLNAPDAKADVGDSFRNTSAQEEEEVSTACDYDTLEEEISAGRIFRGKDMYKKLLSMKKSELLTYLDARSKIVGNISKCGKVSTETENDMRVLAIMVHSVECSGL</sequence>
<evidence type="ECO:0000256" key="1">
    <source>
        <dbReference type="ARBA" id="ARBA00022741"/>
    </source>
</evidence>
<keyword evidence="1" id="KW-0547">Nucleotide-binding</keyword>
<keyword evidence="4" id="KW-1185">Reference proteome</keyword>
<dbReference type="GO" id="GO:0005525">
    <property type="term" value="F:GTP binding"/>
    <property type="evidence" value="ECO:0007669"/>
    <property type="project" value="UniProtKB-KW"/>
</dbReference>
<proteinExistence type="predicted"/>
<keyword evidence="2" id="KW-0342">GTP-binding</keyword>
<dbReference type="PROSITE" id="PS51419">
    <property type="entry name" value="RAB"/>
    <property type="match status" value="1"/>
</dbReference>
<dbReference type="OrthoDB" id="6092117at2759"/>
<dbReference type="PROSITE" id="PS51421">
    <property type="entry name" value="RAS"/>
    <property type="match status" value="1"/>
</dbReference>
<dbReference type="InterPro" id="IPR027417">
    <property type="entry name" value="P-loop_NTPase"/>
</dbReference>
<dbReference type="InterPro" id="IPR050227">
    <property type="entry name" value="Rab"/>
</dbReference>
<dbReference type="Gene3D" id="3.40.50.300">
    <property type="entry name" value="P-loop containing nucleotide triphosphate hydrolases"/>
    <property type="match status" value="1"/>
</dbReference>
<protein>
    <submittedName>
        <fullName evidence="3">RAB1A</fullName>
    </submittedName>
</protein>
<dbReference type="Pfam" id="PF00071">
    <property type="entry name" value="Ras"/>
    <property type="match status" value="1"/>
</dbReference>
<dbReference type="Proteomes" id="UP000507470">
    <property type="component" value="Unassembled WGS sequence"/>
</dbReference>
<evidence type="ECO:0000313" key="4">
    <source>
        <dbReference type="Proteomes" id="UP000507470"/>
    </source>
</evidence>
<dbReference type="PRINTS" id="PR00449">
    <property type="entry name" value="RASTRNSFRMNG"/>
</dbReference>
<dbReference type="AlphaFoldDB" id="A0A6J8EKE1"/>
<dbReference type="InterPro" id="IPR001806">
    <property type="entry name" value="Small_GTPase"/>
</dbReference>